<accession>A0ABU8M8M3</accession>
<name>A0ABU8M8M3_9PSEU</name>
<dbReference type="Pfam" id="PF06772">
    <property type="entry name" value="LtrA"/>
    <property type="match status" value="1"/>
</dbReference>
<keyword evidence="1" id="KW-0472">Membrane</keyword>
<keyword evidence="1" id="KW-1133">Transmembrane helix</keyword>
<evidence type="ECO:0000313" key="2">
    <source>
        <dbReference type="EMBL" id="MEJ2863397.1"/>
    </source>
</evidence>
<dbReference type="InterPro" id="IPR010640">
    <property type="entry name" value="Low_temperature_requirement_A"/>
</dbReference>
<dbReference type="EMBL" id="JBBEGM010000008">
    <property type="protein sequence ID" value="MEJ2863397.1"/>
    <property type="molecule type" value="Genomic_DNA"/>
</dbReference>
<sequence>MSETSSPVARRPWHRLMRPHDPEQHHRSATPLELLFDLAFVVAIARAAVEMHHAIAEDHVAQGILTYLVVFFAIWWAWMNFTWFASAYDCDDVLYRVLTIVQMAGVLVLAVGIPAVFRDFDITLVVVGYVIMRVPLVLQWLRAAREDPERSATCRTYALGITVVQILWIGLVFVPVPWVFAGLAVLVAAELAIPIYAESRGLPTTWHAEHIEERYGLLTLIVLGEVILGVTNAIAGAFSPGSRCRCSRSRWAGSCWCSASGGRTSWAATAPASAACASP</sequence>
<proteinExistence type="predicted"/>
<organism evidence="2 3">
    <name type="scientific">Actinomycetospora flava</name>
    <dbReference type="NCBI Taxonomy" id="3129232"/>
    <lineage>
        <taxon>Bacteria</taxon>
        <taxon>Bacillati</taxon>
        <taxon>Actinomycetota</taxon>
        <taxon>Actinomycetes</taxon>
        <taxon>Pseudonocardiales</taxon>
        <taxon>Pseudonocardiaceae</taxon>
        <taxon>Actinomycetospora</taxon>
    </lineage>
</organism>
<feature type="transmembrane region" description="Helical" evidence="1">
    <location>
        <begin position="93"/>
        <end position="116"/>
    </location>
</feature>
<feature type="transmembrane region" description="Helical" evidence="1">
    <location>
        <begin position="217"/>
        <end position="238"/>
    </location>
</feature>
<feature type="transmembrane region" description="Helical" evidence="1">
    <location>
        <begin position="61"/>
        <end position="81"/>
    </location>
</feature>
<comment type="caution">
    <text evidence="2">The sequence shown here is derived from an EMBL/GenBank/DDBJ whole genome shotgun (WGS) entry which is preliminary data.</text>
</comment>
<keyword evidence="3" id="KW-1185">Reference proteome</keyword>
<evidence type="ECO:0000256" key="1">
    <source>
        <dbReference type="SAM" id="Phobius"/>
    </source>
</evidence>
<feature type="transmembrane region" description="Helical" evidence="1">
    <location>
        <begin position="153"/>
        <end position="172"/>
    </location>
</feature>
<protein>
    <submittedName>
        <fullName evidence="2">Low temperature requirement protein A</fullName>
    </submittedName>
</protein>
<dbReference type="Proteomes" id="UP001369736">
    <property type="component" value="Unassembled WGS sequence"/>
</dbReference>
<reference evidence="2 3" key="1">
    <citation type="submission" date="2024-03" db="EMBL/GenBank/DDBJ databases">
        <title>Actinomycetospora sp. OC33-EN07, a novel actinomycete isolated from wild orchid (Aerides multiflora).</title>
        <authorList>
            <person name="Suriyachadkun C."/>
        </authorList>
    </citation>
    <scope>NUCLEOTIDE SEQUENCE [LARGE SCALE GENOMIC DNA]</scope>
    <source>
        <strain evidence="2 3">OC33-EN07</strain>
    </source>
</reference>
<keyword evidence="1" id="KW-0812">Transmembrane</keyword>
<gene>
    <name evidence="2" type="ORF">WCD58_19675</name>
</gene>
<dbReference type="PANTHER" id="PTHR36840:SF1">
    <property type="entry name" value="BLL5714 PROTEIN"/>
    <property type="match status" value="1"/>
</dbReference>
<feature type="transmembrane region" description="Helical" evidence="1">
    <location>
        <begin position="122"/>
        <end position="141"/>
    </location>
</feature>
<evidence type="ECO:0000313" key="3">
    <source>
        <dbReference type="Proteomes" id="UP001369736"/>
    </source>
</evidence>
<dbReference type="PANTHER" id="PTHR36840">
    <property type="entry name" value="BLL5714 PROTEIN"/>
    <property type="match status" value="1"/>
</dbReference>
<dbReference type="RefSeq" id="WP_337704760.1">
    <property type="nucleotide sequence ID" value="NZ_JBBEGM010000008.1"/>
</dbReference>